<feature type="transmembrane region" description="Helical" evidence="5">
    <location>
        <begin position="43"/>
        <end position="64"/>
    </location>
</feature>
<protein>
    <submittedName>
        <fullName evidence="7">Predicted arabinose efflux permease, MFS family</fullName>
    </submittedName>
</protein>
<keyword evidence="2 5" id="KW-0812">Transmembrane</keyword>
<feature type="transmembrane region" description="Helical" evidence="5">
    <location>
        <begin position="379"/>
        <end position="400"/>
    </location>
</feature>
<dbReference type="PROSITE" id="PS50850">
    <property type="entry name" value="MFS"/>
    <property type="match status" value="1"/>
</dbReference>
<keyword evidence="8" id="KW-1185">Reference proteome</keyword>
<dbReference type="InterPro" id="IPR036259">
    <property type="entry name" value="MFS_trans_sf"/>
</dbReference>
<dbReference type="SUPFAM" id="SSF103473">
    <property type="entry name" value="MFS general substrate transporter"/>
    <property type="match status" value="1"/>
</dbReference>
<gene>
    <name evidence="7" type="ORF">SAMN04489747_3993</name>
</gene>
<dbReference type="Pfam" id="PF07690">
    <property type="entry name" value="MFS_1"/>
    <property type="match status" value="1"/>
</dbReference>
<keyword evidence="3 5" id="KW-1133">Transmembrane helix</keyword>
<name>A0A1G7EMW0_9ACTN</name>
<dbReference type="STRING" id="675864.SAMN04489747_3993"/>
<evidence type="ECO:0000256" key="4">
    <source>
        <dbReference type="ARBA" id="ARBA00023136"/>
    </source>
</evidence>
<evidence type="ECO:0000256" key="3">
    <source>
        <dbReference type="ARBA" id="ARBA00022989"/>
    </source>
</evidence>
<feature type="transmembrane region" description="Helical" evidence="5">
    <location>
        <begin position="131"/>
        <end position="154"/>
    </location>
</feature>
<keyword evidence="4 5" id="KW-0472">Membrane</keyword>
<comment type="subcellular location">
    <subcellularLocation>
        <location evidence="1">Cell membrane</location>
        <topology evidence="1">Multi-pass membrane protein</topology>
    </subcellularLocation>
</comment>
<feature type="transmembrane region" description="Helical" evidence="5">
    <location>
        <begin position="104"/>
        <end position="125"/>
    </location>
</feature>
<dbReference type="AlphaFoldDB" id="A0A1G7EMW0"/>
<reference evidence="7 8" key="1">
    <citation type="submission" date="2016-10" db="EMBL/GenBank/DDBJ databases">
        <authorList>
            <person name="de Groot N.N."/>
        </authorList>
    </citation>
    <scope>NUCLEOTIDE SEQUENCE [LARGE SCALE GENOMIC DNA]</scope>
    <source>
        <strain evidence="7 8">MON 2.2</strain>
    </source>
</reference>
<evidence type="ECO:0000259" key="6">
    <source>
        <dbReference type="PROSITE" id="PS50850"/>
    </source>
</evidence>
<evidence type="ECO:0000256" key="5">
    <source>
        <dbReference type="SAM" id="Phobius"/>
    </source>
</evidence>
<evidence type="ECO:0000256" key="2">
    <source>
        <dbReference type="ARBA" id="ARBA00022692"/>
    </source>
</evidence>
<accession>A0A1G7EMW0</accession>
<dbReference type="PANTHER" id="PTHR23542">
    <property type="match status" value="1"/>
</dbReference>
<dbReference type="PANTHER" id="PTHR23542:SF1">
    <property type="entry name" value="MAJOR FACILITATOR SUPERFAMILY (MFS) PROFILE DOMAIN-CONTAINING PROTEIN"/>
    <property type="match status" value="1"/>
</dbReference>
<dbReference type="InterPro" id="IPR011701">
    <property type="entry name" value="MFS"/>
</dbReference>
<evidence type="ECO:0000256" key="1">
    <source>
        <dbReference type="ARBA" id="ARBA00004651"/>
    </source>
</evidence>
<evidence type="ECO:0000313" key="8">
    <source>
        <dbReference type="Proteomes" id="UP000198546"/>
    </source>
</evidence>
<feature type="domain" description="Major facilitator superfamily (MFS) profile" evidence="6">
    <location>
        <begin position="240"/>
        <end position="452"/>
    </location>
</feature>
<feature type="transmembrane region" description="Helical" evidence="5">
    <location>
        <begin position="315"/>
        <end position="333"/>
    </location>
</feature>
<dbReference type="Proteomes" id="UP000198546">
    <property type="component" value="Chromosome i"/>
</dbReference>
<feature type="transmembrane region" description="Helical" evidence="5">
    <location>
        <begin position="284"/>
        <end position="303"/>
    </location>
</feature>
<dbReference type="EMBL" id="LT629688">
    <property type="protein sequence ID" value="SDE64952.1"/>
    <property type="molecule type" value="Genomic_DNA"/>
</dbReference>
<evidence type="ECO:0000313" key="7">
    <source>
        <dbReference type="EMBL" id="SDE64952.1"/>
    </source>
</evidence>
<feature type="transmembrane region" description="Helical" evidence="5">
    <location>
        <begin position="243"/>
        <end position="264"/>
    </location>
</feature>
<feature type="transmembrane region" description="Helical" evidence="5">
    <location>
        <begin position="406"/>
        <end position="425"/>
    </location>
</feature>
<dbReference type="GO" id="GO:0005886">
    <property type="term" value="C:plasma membrane"/>
    <property type="evidence" value="ECO:0007669"/>
    <property type="project" value="UniProtKB-SubCell"/>
</dbReference>
<feature type="transmembrane region" description="Helical" evidence="5">
    <location>
        <begin position="196"/>
        <end position="213"/>
    </location>
</feature>
<dbReference type="GO" id="GO:0022857">
    <property type="term" value="F:transmembrane transporter activity"/>
    <property type="evidence" value="ECO:0007669"/>
    <property type="project" value="InterPro"/>
</dbReference>
<dbReference type="InterPro" id="IPR020846">
    <property type="entry name" value="MFS_dom"/>
</dbReference>
<feature type="transmembrane region" description="Helical" evidence="5">
    <location>
        <begin position="339"/>
        <end position="359"/>
    </location>
</feature>
<feature type="transmembrane region" description="Helical" evidence="5">
    <location>
        <begin position="70"/>
        <end position="92"/>
    </location>
</feature>
<proteinExistence type="predicted"/>
<organism evidence="7 8">
    <name type="scientific">Auraticoccus monumenti</name>
    <dbReference type="NCBI Taxonomy" id="675864"/>
    <lineage>
        <taxon>Bacteria</taxon>
        <taxon>Bacillati</taxon>
        <taxon>Actinomycetota</taxon>
        <taxon>Actinomycetes</taxon>
        <taxon>Propionibacteriales</taxon>
        <taxon>Propionibacteriaceae</taxon>
        <taxon>Auraticoccus</taxon>
    </lineage>
</organism>
<sequence length="452" mass="46178">MFGPVVRTEQQVTGEPMGLEGGLGTGVQAYLRLLRHGPAARPFLAAFLARLPIAMAPLGILLLIERDRGAYSLAGLVTGAFALGSAVGMPLWGRLMDRFGQPRVLVPTSLTSAATLVALALATVLGVPSPALLGLSLLAGLSFPPMSPAIRAAWRVIFPDRASRRVAFALDGTSVELIFVGGPLLLSLLLVLTPPAVPLIITAALLAGGSLAYSRTSAARSSGGLSPSTTTEDGQPPVRRVPVVLIGGVATVLTVMLMLSIGFGQLDTSMAATAGQLLGSTDNVGVFFAAIAGGSTVGGLAYGAGTWKFQERHGVVVLLAAFSLLLGAMALLMRSPDPGLLLVLPLLFVTGITIAPTLIMQQSLVDHLAPSDRLNEAQAFLSAANTTGAAAGTALAGVLIDFHGLDWSYAGASAALALAVVVALLSQRRWRSAAQASARHDAAEDALAAHGS</sequence>
<dbReference type="Gene3D" id="1.20.1250.20">
    <property type="entry name" value="MFS general substrate transporter like domains"/>
    <property type="match status" value="1"/>
</dbReference>